<organism evidence="12 13">
    <name type="scientific">Hydrogenimonas thermophila</name>
    <dbReference type="NCBI Taxonomy" id="223786"/>
    <lineage>
        <taxon>Bacteria</taxon>
        <taxon>Pseudomonadati</taxon>
        <taxon>Campylobacterota</taxon>
        <taxon>Epsilonproteobacteria</taxon>
        <taxon>Campylobacterales</taxon>
        <taxon>Hydrogenimonadaceae</taxon>
        <taxon>Hydrogenimonas</taxon>
    </lineage>
</organism>
<accession>A0A1I5NMU7</accession>
<dbReference type="GO" id="GO:0006310">
    <property type="term" value="P:DNA recombination"/>
    <property type="evidence" value="ECO:0007669"/>
    <property type="project" value="InterPro"/>
</dbReference>
<feature type="coiled-coil region" evidence="10">
    <location>
        <begin position="145"/>
        <end position="182"/>
    </location>
</feature>
<dbReference type="GO" id="GO:0005524">
    <property type="term" value="F:ATP binding"/>
    <property type="evidence" value="ECO:0007669"/>
    <property type="project" value="UniProtKB-KW"/>
</dbReference>
<evidence type="ECO:0000256" key="9">
    <source>
        <dbReference type="PIRNR" id="PIRNR003128"/>
    </source>
</evidence>
<dbReference type="AlphaFoldDB" id="A0A1I5NMU7"/>
<dbReference type="PIRSF" id="PIRSF003128">
    <property type="entry name" value="RecN"/>
    <property type="match status" value="1"/>
</dbReference>
<dbReference type="EMBL" id="FOXB01000011">
    <property type="protein sequence ID" value="SFP23084.1"/>
    <property type="molecule type" value="Genomic_DNA"/>
</dbReference>
<dbReference type="GO" id="GO:0009432">
    <property type="term" value="P:SOS response"/>
    <property type="evidence" value="ECO:0007669"/>
    <property type="project" value="TreeGrafter"/>
</dbReference>
<keyword evidence="6" id="KW-0067">ATP-binding</keyword>
<dbReference type="GO" id="GO:0043590">
    <property type="term" value="C:bacterial nucleoid"/>
    <property type="evidence" value="ECO:0007669"/>
    <property type="project" value="TreeGrafter"/>
</dbReference>
<keyword evidence="4" id="KW-0547">Nucleotide-binding</keyword>
<feature type="domain" description="AAA+ ATPase" evidence="11">
    <location>
        <begin position="21"/>
        <end position="470"/>
    </location>
</feature>
<dbReference type="STRING" id="223786.SAMN05216234_11136"/>
<dbReference type="InterPro" id="IPR027417">
    <property type="entry name" value="P-loop_NTPase"/>
</dbReference>
<feature type="coiled-coil region" evidence="10">
    <location>
        <begin position="306"/>
        <end position="333"/>
    </location>
</feature>
<dbReference type="OrthoDB" id="9806954at2"/>
<evidence type="ECO:0000256" key="6">
    <source>
        <dbReference type="ARBA" id="ARBA00022840"/>
    </source>
</evidence>
<evidence type="ECO:0000256" key="8">
    <source>
        <dbReference type="ARBA" id="ARBA00033408"/>
    </source>
</evidence>
<proteinExistence type="inferred from homology"/>
<dbReference type="PANTHER" id="PTHR11059:SF0">
    <property type="entry name" value="DNA REPAIR PROTEIN RECN"/>
    <property type="match status" value="1"/>
</dbReference>
<protein>
    <recommendedName>
        <fullName evidence="3 9">DNA repair protein RecN</fullName>
    </recommendedName>
    <alternativeName>
        <fullName evidence="8 9">Recombination protein N</fullName>
    </alternativeName>
</protein>
<dbReference type="GO" id="GO:0006281">
    <property type="term" value="P:DNA repair"/>
    <property type="evidence" value="ECO:0007669"/>
    <property type="project" value="UniProtKB-KW"/>
</dbReference>
<evidence type="ECO:0000256" key="1">
    <source>
        <dbReference type="ARBA" id="ARBA00003618"/>
    </source>
</evidence>
<keyword evidence="10" id="KW-0175">Coiled coil</keyword>
<evidence type="ECO:0000256" key="10">
    <source>
        <dbReference type="SAM" id="Coils"/>
    </source>
</evidence>
<dbReference type="InterPro" id="IPR003395">
    <property type="entry name" value="RecF/RecN/SMC_N"/>
</dbReference>
<dbReference type="Proteomes" id="UP000199227">
    <property type="component" value="Unassembled WGS sequence"/>
</dbReference>
<keyword evidence="5 9" id="KW-0227">DNA damage</keyword>
<dbReference type="SMART" id="SM00382">
    <property type="entry name" value="AAA"/>
    <property type="match status" value="1"/>
</dbReference>
<evidence type="ECO:0000313" key="12">
    <source>
        <dbReference type="EMBL" id="SFP23084.1"/>
    </source>
</evidence>
<sequence>MIERFYAKNLVGFDTLDLELEPGLIAITGPSGAGKSVFMGSLLALFGLSNVQADISEVVLKKSVNLNLESFDNDEAEITIRAIKKEKIRYFLNDLTISKKRLSNLVSPLVRHIAQRSNNELSSELLLELLDAEAAKNSKDYAETLKNYKNMYDLYRRKLLRLQEMKADEKRVKELIEFAEFEISKIDEVSPKIGEDEELMAIKRKLSKREKISEAISKASRIFESEDDVLEALTLIESDSVLFNEAMNMLRNEFERAQAMLEELDEINVEEVLNRIEAIASLKRRYGSIEEALSYRDEKIKELEYYKNIDHELGGLEQEVEELFDKIEKDAKKISSIRQNAAKGVEEFVNKLLLDLRMGNISFTFSVKPIDKTGIDSVNIDLQGSNIATLSGGEFNRIRLALLLCKSELAGGKGILLIDEIDANVSGDESIAIAKLLKSLSKSYQIIAISHQPHLSAAAKQHIIVTKESGKSIAKVLNSDERVTEISRMIAGENKMLEARTLAEKILEEFSS</sequence>
<name>A0A1I5NMU7_9BACT</name>
<dbReference type="PANTHER" id="PTHR11059">
    <property type="entry name" value="DNA REPAIR PROTEIN RECN"/>
    <property type="match status" value="1"/>
</dbReference>
<evidence type="ECO:0000256" key="5">
    <source>
        <dbReference type="ARBA" id="ARBA00022763"/>
    </source>
</evidence>
<evidence type="ECO:0000256" key="7">
    <source>
        <dbReference type="ARBA" id="ARBA00023204"/>
    </source>
</evidence>
<dbReference type="Gene3D" id="3.40.50.300">
    <property type="entry name" value="P-loop containing nucleotide triphosphate hydrolases"/>
    <property type="match status" value="2"/>
</dbReference>
<dbReference type="SUPFAM" id="SSF52540">
    <property type="entry name" value="P-loop containing nucleoside triphosphate hydrolases"/>
    <property type="match status" value="1"/>
</dbReference>
<comment type="similarity">
    <text evidence="2 9">Belongs to the RecN family.</text>
</comment>
<evidence type="ECO:0000259" key="11">
    <source>
        <dbReference type="SMART" id="SM00382"/>
    </source>
</evidence>
<comment type="function">
    <text evidence="1 9">May be involved in recombinational repair of damaged DNA.</text>
</comment>
<dbReference type="InterPro" id="IPR004604">
    <property type="entry name" value="DNA_recomb/repair_RecN"/>
</dbReference>
<evidence type="ECO:0000256" key="3">
    <source>
        <dbReference type="ARBA" id="ARBA00021315"/>
    </source>
</evidence>
<keyword evidence="7 9" id="KW-0234">DNA repair</keyword>
<evidence type="ECO:0000256" key="4">
    <source>
        <dbReference type="ARBA" id="ARBA00022741"/>
    </source>
</evidence>
<reference evidence="12 13" key="1">
    <citation type="submission" date="2016-10" db="EMBL/GenBank/DDBJ databases">
        <authorList>
            <person name="de Groot N.N."/>
        </authorList>
    </citation>
    <scope>NUCLEOTIDE SEQUENCE [LARGE SCALE GENOMIC DNA]</scope>
    <source>
        <strain evidence="12 13">EP1-55-1</strain>
    </source>
</reference>
<gene>
    <name evidence="12" type="ORF">SAMN05216234_11136</name>
</gene>
<keyword evidence="13" id="KW-1185">Reference proteome</keyword>
<evidence type="ECO:0000256" key="2">
    <source>
        <dbReference type="ARBA" id="ARBA00009441"/>
    </source>
</evidence>
<dbReference type="InterPro" id="IPR003593">
    <property type="entry name" value="AAA+_ATPase"/>
</dbReference>
<dbReference type="RefSeq" id="WP_092911872.1">
    <property type="nucleotide sequence ID" value="NZ_FOXB01000011.1"/>
</dbReference>
<dbReference type="Pfam" id="PF02463">
    <property type="entry name" value="SMC_N"/>
    <property type="match status" value="1"/>
</dbReference>
<evidence type="ECO:0000313" key="13">
    <source>
        <dbReference type="Proteomes" id="UP000199227"/>
    </source>
</evidence>